<organism evidence="12">
    <name type="scientific">marine sediment metagenome</name>
    <dbReference type="NCBI Taxonomy" id="412755"/>
    <lineage>
        <taxon>unclassified sequences</taxon>
        <taxon>metagenomes</taxon>
        <taxon>ecological metagenomes</taxon>
    </lineage>
</organism>
<evidence type="ECO:0000259" key="11">
    <source>
        <dbReference type="Pfam" id="PF02096"/>
    </source>
</evidence>
<reference evidence="12" key="1">
    <citation type="journal article" date="2014" name="Front. Microbiol.">
        <title>High frequency of phylogenetically diverse reductive dehalogenase-homologous genes in deep subseafloor sedimentary metagenomes.</title>
        <authorList>
            <person name="Kawai M."/>
            <person name="Futagami T."/>
            <person name="Toyoda A."/>
            <person name="Takaki Y."/>
            <person name="Nishi S."/>
            <person name="Hori S."/>
            <person name="Arai W."/>
            <person name="Tsubouchi T."/>
            <person name="Morono Y."/>
            <person name="Uchiyama I."/>
            <person name="Ito T."/>
            <person name="Fujiyama A."/>
            <person name="Inagaki F."/>
            <person name="Takami H."/>
        </authorList>
    </citation>
    <scope>NUCLEOTIDE SEQUENCE</scope>
    <source>
        <strain evidence="12">Expedition CK06-06</strain>
    </source>
</reference>
<dbReference type="GO" id="GO:0005886">
    <property type="term" value="C:plasma membrane"/>
    <property type="evidence" value="ECO:0007669"/>
    <property type="project" value="UniProtKB-SubCell"/>
</dbReference>
<evidence type="ECO:0000256" key="3">
    <source>
        <dbReference type="ARBA" id="ARBA00022475"/>
    </source>
</evidence>
<dbReference type="PANTHER" id="PTHR12428:SF65">
    <property type="entry name" value="CYTOCHROME C OXIDASE ASSEMBLY PROTEIN COX18, MITOCHONDRIAL"/>
    <property type="match status" value="1"/>
</dbReference>
<accession>X1VEM5</accession>
<evidence type="ECO:0000256" key="6">
    <source>
        <dbReference type="ARBA" id="ARBA00022989"/>
    </source>
</evidence>
<evidence type="ECO:0000256" key="8">
    <source>
        <dbReference type="ARBA" id="ARBA00023186"/>
    </source>
</evidence>
<comment type="caution">
    <text evidence="12">The sequence shown here is derived from an EMBL/GenBank/DDBJ whole genome shotgun (WGS) entry which is preliminary data.</text>
</comment>
<dbReference type="GO" id="GO:0015031">
    <property type="term" value="P:protein transport"/>
    <property type="evidence" value="ECO:0007669"/>
    <property type="project" value="UniProtKB-KW"/>
</dbReference>
<sequence>MEELKKKYGKNQQKLQQETMKLYKEAGINPLGCLWPMLIQLPIWIALYQSIMQALASTPENLLNLSQHLYSWVAVGQAVPLNEQFLWLQLSQPDRNLILAILVGGTMWVQQKMVTPPATDPRQRSMTQMTTMMMPLMFGMFTLSFPSGLALYWVVSNIIGIVIQYFVAGGWGYLRAPSAPKPGPDGKAVPVRKLPQSQQESPTIKKASKQKKDLYKR</sequence>
<dbReference type="CDD" id="cd20070">
    <property type="entry name" value="5TM_YidC_Alb3"/>
    <property type="match status" value="1"/>
</dbReference>
<evidence type="ECO:0000256" key="1">
    <source>
        <dbReference type="ARBA" id="ARBA00004651"/>
    </source>
</evidence>
<evidence type="ECO:0000256" key="10">
    <source>
        <dbReference type="SAM" id="Phobius"/>
    </source>
</evidence>
<dbReference type="InterPro" id="IPR001708">
    <property type="entry name" value="YidC/ALB3/OXA1/COX18"/>
</dbReference>
<evidence type="ECO:0000256" key="9">
    <source>
        <dbReference type="SAM" id="MobiDB-lite"/>
    </source>
</evidence>
<proteinExistence type="predicted"/>
<dbReference type="InterPro" id="IPR047196">
    <property type="entry name" value="YidC_ALB_C"/>
</dbReference>
<keyword evidence="5" id="KW-0653">Protein transport</keyword>
<protein>
    <recommendedName>
        <fullName evidence="11">Membrane insertase YidC/Oxa/ALB C-terminal domain-containing protein</fullName>
    </recommendedName>
</protein>
<evidence type="ECO:0000256" key="5">
    <source>
        <dbReference type="ARBA" id="ARBA00022927"/>
    </source>
</evidence>
<keyword evidence="4 10" id="KW-0812">Transmembrane</keyword>
<dbReference type="PANTHER" id="PTHR12428">
    <property type="entry name" value="OXA1"/>
    <property type="match status" value="1"/>
</dbReference>
<name>X1VEM5_9ZZZZ</name>
<dbReference type="InterPro" id="IPR028055">
    <property type="entry name" value="YidC/Oxa/ALB_C"/>
</dbReference>
<feature type="region of interest" description="Disordered" evidence="9">
    <location>
        <begin position="179"/>
        <end position="217"/>
    </location>
</feature>
<feature type="transmembrane region" description="Helical" evidence="10">
    <location>
        <begin position="126"/>
        <end position="145"/>
    </location>
</feature>
<keyword evidence="6 10" id="KW-1133">Transmembrane helix</keyword>
<gene>
    <name evidence="12" type="ORF">S12H4_42962</name>
</gene>
<dbReference type="AlphaFoldDB" id="X1VEM5"/>
<keyword evidence="7 10" id="KW-0472">Membrane</keyword>
<evidence type="ECO:0000313" key="12">
    <source>
        <dbReference type="EMBL" id="GAJ16237.1"/>
    </source>
</evidence>
<dbReference type="Pfam" id="PF02096">
    <property type="entry name" value="60KD_IMP"/>
    <property type="match status" value="1"/>
</dbReference>
<dbReference type="GO" id="GO:0051205">
    <property type="term" value="P:protein insertion into membrane"/>
    <property type="evidence" value="ECO:0007669"/>
    <property type="project" value="TreeGrafter"/>
</dbReference>
<dbReference type="PRINTS" id="PR01900">
    <property type="entry name" value="YIDCPROTEIN"/>
</dbReference>
<dbReference type="NCBIfam" id="TIGR03592">
    <property type="entry name" value="yidC_oxa1_cterm"/>
    <property type="match status" value="1"/>
</dbReference>
<keyword evidence="2" id="KW-0813">Transport</keyword>
<evidence type="ECO:0000256" key="7">
    <source>
        <dbReference type="ARBA" id="ARBA00023136"/>
    </source>
</evidence>
<evidence type="ECO:0000256" key="4">
    <source>
        <dbReference type="ARBA" id="ARBA00022692"/>
    </source>
</evidence>
<comment type="subcellular location">
    <subcellularLocation>
        <location evidence="1">Cell membrane</location>
        <topology evidence="1">Multi-pass membrane protein</topology>
    </subcellularLocation>
</comment>
<dbReference type="GO" id="GO:0032977">
    <property type="term" value="F:membrane insertase activity"/>
    <property type="evidence" value="ECO:0007669"/>
    <property type="project" value="InterPro"/>
</dbReference>
<feature type="transmembrane region" description="Helical" evidence="10">
    <location>
        <begin position="31"/>
        <end position="51"/>
    </location>
</feature>
<feature type="domain" description="Membrane insertase YidC/Oxa/ALB C-terminal" evidence="11">
    <location>
        <begin position="1"/>
        <end position="167"/>
    </location>
</feature>
<dbReference type="EMBL" id="BARW01026327">
    <property type="protein sequence ID" value="GAJ16237.1"/>
    <property type="molecule type" value="Genomic_DNA"/>
</dbReference>
<evidence type="ECO:0000256" key="2">
    <source>
        <dbReference type="ARBA" id="ARBA00022448"/>
    </source>
</evidence>
<keyword evidence="8" id="KW-0143">Chaperone</keyword>
<keyword evidence="3" id="KW-1003">Cell membrane</keyword>